<protein>
    <submittedName>
        <fullName evidence="5">Long-chain fatty acid--CoA ligase</fullName>
    </submittedName>
</protein>
<evidence type="ECO:0000256" key="1">
    <source>
        <dbReference type="ARBA" id="ARBA00022598"/>
    </source>
</evidence>
<organism evidence="5 6">
    <name type="scientific">Sphingobacterium athyrii</name>
    <dbReference type="NCBI Taxonomy" id="2152717"/>
    <lineage>
        <taxon>Bacteria</taxon>
        <taxon>Pseudomonadati</taxon>
        <taxon>Bacteroidota</taxon>
        <taxon>Sphingobacteriia</taxon>
        <taxon>Sphingobacteriales</taxon>
        <taxon>Sphingobacteriaceae</taxon>
        <taxon>Sphingobacterium</taxon>
    </lineage>
</organism>
<dbReference type="CDD" id="cd05907">
    <property type="entry name" value="VL_LC_FACS_like"/>
    <property type="match status" value="1"/>
</dbReference>
<feature type="domain" description="AMP-dependent synthetase/ligase" evidence="4">
    <location>
        <begin position="20"/>
        <end position="413"/>
    </location>
</feature>
<reference evidence="5 6" key="1">
    <citation type="submission" date="2018-04" db="EMBL/GenBank/DDBJ databases">
        <title>Sphingobacterium sp. M46 Genome.</title>
        <authorList>
            <person name="Cheng J."/>
            <person name="Li Y."/>
        </authorList>
    </citation>
    <scope>NUCLEOTIDE SEQUENCE [LARGE SCALE GENOMIC DNA]</scope>
    <source>
        <strain evidence="5 6">M46</strain>
    </source>
</reference>
<dbReference type="InterPro" id="IPR000873">
    <property type="entry name" value="AMP-dep_synth/lig_dom"/>
</dbReference>
<dbReference type="PROSITE" id="PS00455">
    <property type="entry name" value="AMP_BINDING"/>
    <property type="match status" value="1"/>
</dbReference>
<evidence type="ECO:0000256" key="2">
    <source>
        <dbReference type="ARBA" id="ARBA00022832"/>
    </source>
</evidence>
<gene>
    <name evidence="5" type="ORF">DCO56_21230</name>
</gene>
<keyword evidence="6" id="KW-1185">Reference proteome</keyword>
<dbReference type="GO" id="GO:0016020">
    <property type="term" value="C:membrane"/>
    <property type="evidence" value="ECO:0007669"/>
    <property type="project" value="TreeGrafter"/>
</dbReference>
<evidence type="ECO:0000259" key="4">
    <source>
        <dbReference type="Pfam" id="PF00501"/>
    </source>
</evidence>
<keyword evidence="1 5" id="KW-0436">Ligase</keyword>
<dbReference type="EMBL" id="QCXX01000006">
    <property type="protein sequence ID" value="PUV22720.1"/>
    <property type="molecule type" value="Genomic_DNA"/>
</dbReference>
<name>A0A363NPS5_9SPHI</name>
<comment type="caution">
    <text evidence="5">The sequence shown here is derived from an EMBL/GenBank/DDBJ whole genome shotgun (WGS) entry which is preliminary data.</text>
</comment>
<dbReference type="SUPFAM" id="SSF56801">
    <property type="entry name" value="Acetyl-CoA synthetase-like"/>
    <property type="match status" value="1"/>
</dbReference>
<dbReference type="Proteomes" id="UP000250831">
    <property type="component" value="Unassembled WGS sequence"/>
</dbReference>
<dbReference type="OrthoDB" id="9803968at2"/>
<dbReference type="PANTHER" id="PTHR43272">
    <property type="entry name" value="LONG-CHAIN-FATTY-ACID--COA LIGASE"/>
    <property type="match status" value="1"/>
</dbReference>
<dbReference type="Pfam" id="PF00501">
    <property type="entry name" value="AMP-binding"/>
    <property type="match status" value="1"/>
</dbReference>
<evidence type="ECO:0000256" key="3">
    <source>
        <dbReference type="ARBA" id="ARBA00023098"/>
    </source>
</evidence>
<dbReference type="GO" id="GO:0004467">
    <property type="term" value="F:long-chain fatty acid-CoA ligase activity"/>
    <property type="evidence" value="ECO:0007669"/>
    <property type="project" value="TreeGrafter"/>
</dbReference>
<proteinExistence type="predicted"/>
<dbReference type="Gene3D" id="3.40.50.12780">
    <property type="entry name" value="N-terminal domain of ligase-like"/>
    <property type="match status" value="2"/>
</dbReference>
<dbReference type="RefSeq" id="WP_108635748.1">
    <property type="nucleotide sequence ID" value="NZ_QCXX01000006.1"/>
</dbReference>
<dbReference type="InterPro" id="IPR042099">
    <property type="entry name" value="ANL_N_sf"/>
</dbReference>
<dbReference type="Pfam" id="PF23562">
    <property type="entry name" value="AMP-binding_C_3"/>
    <property type="match status" value="1"/>
</dbReference>
<keyword evidence="3" id="KW-0443">Lipid metabolism</keyword>
<evidence type="ECO:0000313" key="6">
    <source>
        <dbReference type="Proteomes" id="UP000250831"/>
    </source>
</evidence>
<dbReference type="PANTHER" id="PTHR43272:SF32">
    <property type="entry name" value="AMP-DEPENDENT SYNTHETASE_LIGASE DOMAIN-CONTAINING PROTEIN"/>
    <property type="match status" value="1"/>
</dbReference>
<keyword evidence="2" id="KW-0276">Fatty acid metabolism</keyword>
<evidence type="ECO:0000313" key="5">
    <source>
        <dbReference type="EMBL" id="PUV22720.1"/>
    </source>
</evidence>
<dbReference type="InterPro" id="IPR020845">
    <property type="entry name" value="AMP-binding_CS"/>
</dbReference>
<sequence>MLTATRLFDLAYLQQETAPGFPMFSYKNGTNWVAVSNTDFIEQVNQVSKGLIALGVQAGEKVALISENRIEWNILDFAIQQIGAVVVAIYPNISESDYRYIFNHAEIRNCIVSSRKLYTKITAIKDSCPLLEHIFTLDKEEHVPHWQHFIAEGSSIADEQLETLRNAVNTDNLASIIYTSGTTGNPKGVMLAHRNLLADTMSSEYSFPVERGDRALSFLPVCHAYERVFQYVYMYKGLTIFFAQSMDTIGEDFKSVRPHIFSAVPRVLEKVYEKIIATGEKLTGFKRKIFFWSLRIGEQYTLDNRSWWYDIKLSIARKLVFSKWRAALGGDIKGIASGSAALQERLIRLYMAAGIPIYEGYGLTEAGPCIAVNCFKRGMKIGTVGLPLINIEIRLADDGEILTKGENNMIGYYKNEEATAEVLKDGWLYTGDIGQWVDGKFLKIIDRKKEMFKTSGGKYIVPQQLESKIAESSLIEQVMVIGESQKFPAALIVPNYANLLEWSKNATPSLAKLSKIEFLNSAEVKQQIESELNRINQNFGNWEQIKKFAIIPNEMTIETGELTPTLKMKRKIILQKYEKEVEAIYNT</sequence>
<dbReference type="AlphaFoldDB" id="A0A363NPS5"/>
<accession>A0A363NPS5</accession>